<organism evidence="1 2">
    <name type="scientific">Caerostris extrusa</name>
    <name type="common">Bark spider</name>
    <name type="synonym">Caerostris bankana</name>
    <dbReference type="NCBI Taxonomy" id="172846"/>
    <lineage>
        <taxon>Eukaryota</taxon>
        <taxon>Metazoa</taxon>
        <taxon>Ecdysozoa</taxon>
        <taxon>Arthropoda</taxon>
        <taxon>Chelicerata</taxon>
        <taxon>Arachnida</taxon>
        <taxon>Araneae</taxon>
        <taxon>Araneomorphae</taxon>
        <taxon>Entelegynae</taxon>
        <taxon>Araneoidea</taxon>
        <taxon>Araneidae</taxon>
        <taxon>Caerostris</taxon>
    </lineage>
</organism>
<name>A0AAV4WAA5_CAEEX</name>
<dbReference type="Proteomes" id="UP001054945">
    <property type="component" value="Unassembled WGS sequence"/>
</dbReference>
<accession>A0AAV4WAA5</accession>
<dbReference type="AlphaFoldDB" id="A0AAV4WAA5"/>
<protein>
    <submittedName>
        <fullName evidence="1">Uncharacterized protein</fullName>
    </submittedName>
</protein>
<sequence length="116" mass="13425">MCHFTICCISAAVAAIYIFIRNKNSALSFDKIGTTTFILSLFKLFFSLQTPVSMIRERKFVYSLKRPPTKLRNDFRIALLTLLLYLITRDGHLNESEDPGDLLRENSFQKKQFVGR</sequence>
<reference evidence="1 2" key="1">
    <citation type="submission" date="2021-06" db="EMBL/GenBank/DDBJ databases">
        <title>Caerostris extrusa draft genome.</title>
        <authorList>
            <person name="Kono N."/>
            <person name="Arakawa K."/>
        </authorList>
    </citation>
    <scope>NUCLEOTIDE SEQUENCE [LARGE SCALE GENOMIC DNA]</scope>
</reference>
<proteinExistence type="predicted"/>
<keyword evidence="2" id="KW-1185">Reference proteome</keyword>
<evidence type="ECO:0000313" key="1">
    <source>
        <dbReference type="EMBL" id="GIY78824.1"/>
    </source>
</evidence>
<dbReference type="EMBL" id="BPLR01015804">
    <property type="protein sequence ID" value="GIY78824.1"/>
    <property type="molecule type" value="Genomic_DNA"/>
</dbReference>
<gene>
    <name evidence="1" type="ORF">CEXT_177861</name>
</gene>
<evidence type="ECO:0000313" key="2">
    <source>
        <dbReference type="Proteomes" id="UP001054945"/>
    </source>
</evidence>
<comment type="caution">
    <text evidence="1">The sequence shown here is derived from an EMBL/GenBank/DDBJ whole genome shotgun (WGS) entry which is preliminary data.</text>
</comment>